<dbReference type="SUPFAM" id="SSF46946">
    <property type="entry name" value="S13-like H2TH domain"/>
    <property type="match status" value="1"/>
</dbReference>
<evidence type="ECO:0000256" key="5">
    <source>
        <dbReference type="ARBA" id="ARBA00022763"/>
    </source>
</evidence>
<reference evidence="18 19" key="1">
    <citation type="submission" date="2020-10" db="EMBL/GenBank/DDBJ databases">
        <title>Connecting structure to function with the recovery of over 1000 high-quality activated sludge metagenome-assembled genomes encoding full-length rRNA genes using long-read sequencing.</title>
        <authorList>
            <person name="Singleton C.M."/>
            <person name="Petriglieri F."/>
            <person name="Kristensen J.M."/>
            <person name="Kirkegaard R.H."/>
            <person name="Michaelsen T.Y."/>
            <person name="Andersen M.H."/>
            <person name="Karst S.M."/>
            <person name="Dueholm M.S."/>
            <person name="Nielsen P.H."/>
            <person name="Albertsen M."/>
        </authorList>
    </citation>
    <scope>NUCLEOTIDE SEQUENCE [LARGE SCALE GENOMIC DNA]</scope>
    <source>
        <strain evidence="18">AalE_18-Q3-R2-46_BAT3C.188</strain>
    </source>
</reference>
<comment type="similarity">
    <text evidence="2">Belongs to the FPG family.</text>
</comment>
<dbReference type="InterPro" id="IPR015886">
    <property type="entry name" value="H2TH_FPG"/>
</dbReference>
<evidence type="ECO:0000256" key="8">
    <source>
        <dbReference type="ARBA" id="ARBA00022833"/>
    </source>
</evidence>
<name>A0A934X362_9MICO</name>
<keyword evidence="4" id="KW-0479">Metal-binding</keyword>
<keyword evidence="5" id="KW-0227">DNA damage</keyword>
<sequence length="297" mass="32390">MPEGHTLHRLAGSLNGAFAGTLPTASSPQGRFAEGAAYLTGRELHEAAAWGKHLFVEFEGAAYLHVHLGLIGTFDVTPFGSGESDESDAAPPPPVGAVRLRLATPTHVADLRGATVCELATPDQVDAVIARLGPDPLRADADPDRAWRRIAKSPRSIADLLMDQAVLAGVGNVYRSEILFRHRVDPHRPGREIRPQTWKALWRDLLLLMPIGVQLGQIVTMSDQVDAVLAGDFDPSAVPTSPTGVSAWRPNPHGALERRYYVYKRQGEACRVCGSRVRMADVAGRNLYWCGRCQRRR</sequence>
<organism evidence="18 19">
    <name type="scientific">Candidatus Phosphoribacter hodrii</name>
    <dbReference type="NCBI Taxonomy" id="2953743"/>
    <lineage>
        <taxon>Bacteria</taxon>
        <taxon>Bacillati</taxon>
        <taxon>Actinomycetota</taxon>
        <taxon>Actinomycetes</taxon>
        <taxon>Micrococcales</taxon>
        <taxon>Dermatophilaceae</taxon>
        <taxon>Candidatus Phosphoribacter</taxon>
    </lineage>
</organism>
<dbReference type="SUPFAM" id="SSF81624">
    <property type="entry name" value="N-terminal domain of MutM-like DNA repair proteins"/>
    <property type="match status" value="1"/>
</dbReference>
<dbReference type="PROSITE" id="PS01242">
    <property type="entry name" value="ZF_FPG_1"/>
    <property type="match status" value="1"/>
</dbReference>
<proteinExistence type="inferred from homology"/>
<dbReference type="GO" id="GO:0003684">
    <property type="term" value="F:damaged DNA binding"/>
    <property type="evidence" value="ECO:0007669"/>
    <property type="project" value="InterPro"/>
</dbReference>
<feature type="domain" description="Formamidopyrimidine-DNA glycosylase catalytic" evidence="17">
    <location>
        <begin position="2"/>
        <end position="96"/>
    </location>
</feature>
<comment type="catalytic activity">
    <reaction evidence="14">
        <text>2'-deoxyribonucleotide-(2'-deoxyribose 5'-phosphate)-2'-deoxyribonucleotide-DNA = a 3'-end 2'-deoxyribonucleotide-(2,3-dehydro-2,3-deoxyribose 5'-phosphate)-DNA + a 5'-end 5'-phospho-2'-deoxyribonucleoside-DNA + H(+)</text>
        <dbReference type="Rhea" id="RHEA:66592"/>
        <dbReference type="Rhea" id="RHEA-COMP:13180"/>
        <dbReference type="Rhea" id="RHEA-COMP:16897"/>
        <dbReference type="Rhea" id="RHEA-COMP:17067"/>
        <dbReference type="ChEBI" id="CHEBI:15378"/>
        <dbReference type="ChEBI" id="CHEBI:136412"/>
        <dbReference type="ChEBI" id="CHEBI:157695"/>
        <dbReference type="ChEBI" id="CHEBI:167181"/>
        <dbReference type="EC" id="4.2.99.18"/>
    </reaction>
</comment>
<evidence type="ECO:0000256" key="4">
    <source>
        <dbReference type="ARBA" id="ARBA00022723"/>
    </source>
</evidence>
<dbReference type="InterPro" id="IPR000214">
    <property type="entry name" value="Znf_DNA_glyclase/AP_lyase"/>
</dbReference>
<dbReference type="Gene3D" id="1.10.8.50">
    <property type="match status" value="1"/>
</dbReference>
<dbReference type="Gene3D" id="3.20.190.10">
    <property type="entry name" value="MutM-like, N-terminal"/>
    <property type="match status" value="1"/>
</dbReference>
<keyword evidence="6 15" id="KW-0863">Zinc-finger</keyword>
<evidence type="ECO:0000256" key="10">
    <source>
        <dbReference type="ARBA" id="ARBA00023204"/>
    </source>
</evidence>
<evidence type="ECO:0000256" key="13">
    <source>
        <dbReference type="ARBA" id="ARBA00023295"/>
    </source>
</evidence>
<dbReference type="AlphaFoldDB" id="A0A934X362"/>
<dbReference type="Pfam" id="PF01149">
    <property type="entry name" value="Fapy_DNA_glyco"/>
    <property type="match status" value="1"/>
</dbReference>
<dbReference type="PROSITE" id="PS51068">
    <property type="entry name" value="FPG_CAT"/>
    <property type="match status" value="1"/>
</dbReference>
<dbReference type="PROSITE" id="PS51066">
    <property type="entry name" value="ZF_FPG_2"/>
    <property type="match status" value="1"/>
</dbReference>
<dbReference type="EC" id="4.2.99.18" evidence="3"/>
<keyword evidence="8" id="KW-0862">Zinc</keyword>
<evidence type="ECO:0000256" key="14">
    <source>
        <dbReference type="ARBA" id="ARBA00044632"/>
    </source>
</evidence>
<evidence type="ECO:0000256" key="1">
    <source>
        <dbReference type="ARBA" id="ARBA00001947"/>
    </source>
</evidence>
<evidence type="ECO:0000256" key="3">
    <source>
        <dbReference type="ARBA" id="ARBA00012720"/>
    </source>
</evidence>
<evidence type="ECO:0000256" key="11">
    <source>
        <dbReference type="ARBA" id="ARBA00023239"/>
    </source>
</evidence>
<dbReference type="EMBL" id="JADIXZ010000001">
    <property type="protein sequence ID" value="MBK6299877.1"/>
    <property type="molecule type" value="Genomic_DNA"/>
</dbReference>
<keyword evidence="7" id="KW-0378">Hydrolase</keyword>
<comment type="cofactor">
    <cofactor evidence="1">
        <name>Zn(2+)</name>
        <dbReference type="ChEBI" id="CHEBI:29105"/>
    </cofactor>
</comment>
<keyword evidence="10" id="KW-0234">DNA repair</keyword>
<dbReference type="GO" id="GO:0008270">
    <property type="term" value="F:zinc ion binding"/>
    <property type="evidence" value="ECO:0007669"/>
    <property type="project" value="UniProtKB-KW"/>
</dbReference>
<dbReference type="Proteomes" id="UP000718281">
    <property type="component" value="Unassembled WGS sequence"/>
</dbReference>
<evidence type="ECO:0000256" key="6">
    <source>
        <dbReference type="ARBA" id="ARBA00022771"/>
    </source>
</evidence>
<dbReference type="InterPro" id="IPR010979">
    <property type="entry name" value="Ribosomal_uS13-like_H2TH"/>
</dbReference>
<dbReference type="InterPro" id="IPR015887">
    <property type="entry name" value="DNA_glyclase_Znf_dom_DNA_BS"/>
</dbReference>
<dbReference type="CDD" id="cd08970">
    <property type="entry name" value="AcNei1_N"/>
    <property type="match status" value="1"/>
</dbReference>
<evidence type="ECO:0000256" key="9">
    <source>
        <dbReference type="ARBA" id="ARBA00023125"/>
    </source>
</evidence>
<dbReference type="PANTHER" id="PTHR42697:SF3">
    <property type="entry name" value="ENDONUCLEASE 8 1"/>
    <property type="match status" value="1"/>
</dbReference>
<dbReference type="GO" id="GO:0006284">
    <property type="term" value="P:base-excision repair"/>
    <property type="evidence" value="ECO:0007669"/>
    <property type="project" value="InterPro"/>
</dbReference>
<protein>
    <recommendedName>
        <fullName evidence="3">DNA-(apurinic or apyrimidinic site) lyase</fullName>
        <ecNumber evidence="3">4.2.99.18</ecNumber>
    </recommendedName>
</protein>
<accession>A0A934X362</accession>
<evidence type="ECO:0000256" key="12">
    <source>
        <dbReference type="ARBA" id="ARBA00023268"/>
    </source>
</evidence>
<keyword evidence="11" id="KW-0456">Lyase</keyword>
<dbReference type="InterPro" id="IPR010663">
    <property type="entry name" value="Znf_FPG/IleRS"/>
</dbReference>
<dbReference type="SUPFAM" id="SSF57716">
    <property type="entry name" value="Glucocorticoid receptor-like (DNA-binding domain)"/>
    <property type="match status" value="1"/>
</dbReference>
<dbReference type="Pfam" id="PF06827">
    <property type="entry name" value="zf-FPG_IleRS"/>
    <property type="match status" value="1"/>
</dbReference>
<evidence type="ECO:0000256" key="2">
    <source>
        <dbReference type="ARBA" id="ARBA00009409"/>
    </source>
</evidence>
<feature type="domain" description="FPG-type" evidence="16">
    <location>
        <begin position="261"/>
        <end position="295"/>
    </location>
</feature>
<comment type="caution">
    <text evidence="18">The sequence shown here is derived from an EMBL/GenBank/DDBJ whole genome shotgun (WGS) entry which is preliminary data.</text>
</comment>
<evidence type="ECO:0000313" key="18">
    <source>
        <dbReference type="EMBL" id="MBK6299877.1"/>
    </source>
</evidence>
<dbReference type="Pfam" id="PF06831">
    <property type="entry name" value="H2TH"/>
    <property type="match status" value="1"/>
</dbReference>
<dbReference type="SMART" id="SM01232">
    <property type="entry name" value="H2TH"/>
    <property type="match status" value="1"/>
</dbReference>
<gene>
    <name evidence="18" type="ORF">IPF40_02085</name>
</gene>
<dbReference type="GO" id="GO:0000703">
    <property type="term" value="F:oxidized pyrimidine nucleobase lesion DNA N-glycosylase activity"/>
    <property type="evidence" value="ECO:0007669"/>
    <property type="project" value="TreeGrafter"/>
</dbReference>
<dbReference type="InterPro" id="IPR035937">
    <property type="entry name" value="FPG_N"/>
</dbReference>
<dbReference type="GO" id="GO:0140078">
    <property type="term" value="F:class I DNA-(apurinic or apyrimidinic site) endonuclease activity"/>
    <property type="evidence" value="ECO:0007669"/>
    <property type="project" value="UniProtKB-EC"/>
</dbReference>
<keyword evidence="13" id="KW-0326">Glycosidase</keyword>
<evidence type="ECO:0000259" key="16">
    <source>
        <dbReference type="PROSITE" id="PS51066"/>
    </source>
</evidence>
<dbReference type="InterPro" id="IPR012319">
    <property type="entry name" value="FPG_cat"/>
</dbReference>
<dbReference type="PANTHER" id="PTHR42697">
    <property type="entry name" value="ENDONUCLEASE 8"/>
    <property type="match status" value="1"/>
</dbReference>
<evidence type="ECO:0000259" key="17">
    <source>
        <dbReference type="PROSITE" id="PS51068"/>
    </source>
</evidence>
<keyword evidence="9" id="KW-0238">DNA-binding</keyword>
<keyword evidence="12" id="KW-0511">Multifunctional enzyme</keyword>
<evidence type="ECO:0000313" key="19">
    <source>
        <dbReference type="Proteomes" id="UP000718281"/>
    </source>
</evidence>
<evidence type="ECO:0000256" key="7">
    <source>
        <dbReference type="ARBA" id="ARBA00022801"/>
    </source>
</evidence>
<evidence type="ECO:0000256" key="15">
    <source>
        <dbReference type="PROSITE-ProRule" id="PRU00391"/>
    </source>
</evidence>
<dbReference type="SMART" id="SM00898">
    <property type="entry name" value="Fapy_DNA_glyco"/>
    <property type="match status" value="1"/>
</dbReference>